<dbReference type="SUPFAM" id="SSF55729">
    <property type="entry name" value="Acyl-CoA N-acyltransferases (Nat)"/>
    <property type="match status" value="1"/>
</dbReference>
<reference evidence="2" key="1">
    <citation type="submission" date="2020-10" db="EMBL/GenBank/DDBJ databases">
        <title>Taxonomic study of unclassified bacteria belonging to the class Ktedonobacteria.</title>
        <authorList>
            <person name="Yabe S."/>
            <person name="Wang C.M."/>
            <person name="Zheng Y."/>
            <person name="Sakai Y."/>
            <person name="Cavaletti L."/>
            <person name="Monciardini P."/>
            <person name="Donadio S."/>
        </authorList>
    </citation>
    <scope>NUCLEOTIDE SEQUENCE</scope>
    <source>
        <strain evidence="2">ID150040</strain>
    </source>
</reference>
<sequence length="294" mass="33557">MAYIEVRPARPEDREAVLAFCRNTWEWGDYIDQTWDEWLTNPDGRLFVATVEERPAGIVHLDMLTRIDAWLEGLRVDPQYRQQGLARALYEALLIEAMQRGATYARQAIESDNEPAQRLARLFHFRHVGTSALFHASPIQAKQKGVGQEKPRLATSDDLETIVDFLNASNVFPLVGGLYYAHFKASPITVELLEEKIAAKQVYVLYRWERLDGLAIAETADFFGEKILSVGYIDGTAIEPISLLAYDLREQLHAMELTKIRIYAPDLVLVRDALTGVEYEWNGDTYTTYERGLE</sequence>
<dbReference type="CDD" id="cd04301">
    <property type="entry name" value="NAT_SF"/>
    <property type="match status" value="1"/>
</dbReference>
<keyword evidence="3" id="KW-1185">Reference proteome</keyword>
<dbReference type="Pfam" id="PF00583">
    <property type="entry name" value="Acetyltransf_1"/>
    <property type="match status" value="1"/>
</dbReference>
<evidence type="ECO:0000313" key="2">
    <source>
        <dbReference type="EMBL" id="GHO94429.1"/>
    </source>
</evidence>
<organism evidence="2 3">
    <name type="scientific">Reticulibacter mediterranei</name>
    <dbReference type="NCBI Taxonomy" id="2778369"/>
    <lineage>
        <taxon>Bacteria</taxon>
        <taxon>Bacillati</taxon>
        <taxon>Chloroflexota</taxon>
        <taxon>Ktedonobacteria</taxon>
        <taxon>Ktedonobacterales</taxon>
        <taxon>Reticulibacteraceae</taxon>
        <taxon>Reticulibacter</taxon>
    </lineage>
</organism>
<evidence type="ECO:0000259" key="1">
    <source>
        <dbReference type="PROSITE" id="PS51186"/>
    </source>
</evidence>
<name>A0A8J3IMR4_9CHLR</name>
<dbReference type="Gene3D" id="3.40.630.30">
    <property type="match status" value="1"/>
</dbReference>
<protein>
    <recommendedName>
        <fullName evidence="1">N-acetyltransferase domain-containing protein</fullName>
    </recommendedName>
</protein>
<dbReference type="PROSITE" id="PS51186">
    <property type="entry name" value="GNAT"/>
    <property type="match status" value="1"/>
</dbReference>
<dbReference type="PANTHER" id="PTHR43072:SF60">
    <property type="entry name" value="L-2,4-DIAMINOBUTYRIC ACID ACETYLTRANSFERASE"/>
    <property type="match status" value="1"/>
</dbReference>
<dbReference type="InterPro" id="IPR016181">
    <property type="entry name" value="Acyl_CoA_acyltransferase"/>
</dbReference>
<dbReference type="GO" id="GO:0016747">
    <property type="term" value="F:acyltransferase activity, transferring groups other than amino-acyl groups"/>
    <property type="evidence" value="ECO:0007669"/>
    <property type="project" value="InterPro"/>
</dbReference>
<dbReference type="RefSeq" id="WP_220205169.1">
    <property type="nucleotide sequence ID" value="NZ_BNJK01000001.1"/>
</dbReference>
<comment type="caution">
    <text evidence="2">The sequence shown here is derived from an EMBL/GenBank/DDBJ whole genome shotgun (WGS) entry which is preliminary data.</text>
</comment>
<dbReference type="Proteomes" id="UP000597444">
    <property type="component" value="Unassembled WGS sequence"/>
</dbReference>
<dbReference type="InterPro" id="IPR000182">
    <property type="entry name" value="GNAT_dom"/>
</dbReference>
<feature type="domain" description="N-acetyltransferase" evidence="1">
    <location>
        <begin position="4"/>
        <end position="140"/>
    </location>
</feature>
<evidence type="ECO:0000313" key="3">
    <source>
        <dbReference type="Proteomes" id="UP000597444"/>
    </source>
</evidence>
<gene>
    <name evidence="2" type="ORF">KSF_044770</name>
</gene>
<proteinExistence type="predicted"/>
<dbReference type="AlphaFoldDB" id="A0A8J3IMR4"/>
<accession>A0A8J3IMR4</accession>
<dbReference type="PANTHER" id="PTHR43072">
    <property type="entry name" value="N-ACETYLTRANSFERASE"/>
    <property type="match status" value="1"/>
</dbReference>
<dbReference type="EMBL" id="BNJK01000001">
    <property type="protein sequence ID" value="GHO94429.1"/>
    <property type="molecule type" value="Genomic_DNA"/>
</dbReference>